<dbReference type="Proteomes" id="UP001433508">
    <property type="component" value="Unassembled WGS sequence"/>
</dbReference>
<evidence type="ECO:0000313" key="2">
    <source>
        <dbReference type="Proteomes" id="UP001433508"/>
    </source>
</evidence>
<protein>
    <submittedName>
        <fullName evidence="1">Transcriptional activator of glycolytic enzymes-domain-containing protein</fullName>
    </submittedName>
</protein>
<gene>
    <name evidence="1" type="ORF">V1525DRAFT_397640</name>
</gene>
<comment type="caution">
    <text evidence="1">The sequence shown here is derived from an EMBL/GenBank/DDBJ whole genome shotgun (WGS) entry which is preliminary data.</text>
</comment>
<name>A0ACC3T811_LIPKO</name>
<dbReference type="EMBL" id="MU971344">
    <property type="protein sequence ID" value="KAK9239785.1"/>
    <property type="molecule type" value="Genomic_DNA"/>
</dbReference>
<evidence type="ECO:0000313" key="1">
    <source>
        <dbReference type="EMBL" id="KAK9239785.1"/>
    </source>
</evidence>
<accession>A0ACC3T811</accession>
<sequence>MADYRPFDDSLAAVVVTGSGGPGGSSNPRTTLLSQAYSTGPQQHRSAQQQQQQPQQYDPQIEKIQKSLDQLHSKVDALQQIIEHRVSSESVSRNTASYLNTLLDRQRRGLSIGLPASVQTSLTVDPDVGGPGGTHGMLSATDVEMHDPRLMTLPSNDLRGVGHGDSSGSSILTDAMDSVVGQQGADVTQRNVNGGAGSSNNVVDSTAGNVGPSTIPTSSQLNNSMLLSIARGQSASVPVTPVRNNGRRRSSSQIGTQYKMDRATQSVDRFWEEWTVGINGCPSIQALNATFRASWRSEVAERKFYSQRLVLVRTIEWMARTRHMSLTEAVDELEKRRRNENISLSRLCRILKEEETKRGE</sequence>
<keyword evidence="2" id="KW-1185">Reference proteome</keyword>
<reference evidence="2" key="1">
    <citation type="journal article" date="2024" name="Front. Bioeng. Biotechnol.">
        <title>Genome-scale model development and genomic sequencing of the oleaginous clade Lipomyces.</title>
        <authorList>
            <person name="Czajka J.J."/>
            <person name="Han Y."/>
            <person name="Kim J."/>
            <person name="Mondo S.J."/>
            <person name="Hofstad B.A."/>
            <person name="Robles A."/>
            <person name="Haridas S."/>
            <person name="Riley R."/>
            <person name="LaButti K."/>
            <person name="Pangilinan J."/>
            <person name="Andreopoulos W."/>
            <person name="Lipzen A."/>
            <person name="Yan J."/>
            <person name="Wang M."/>
            <person name="Ng V."/>
            <person name="Grigoriev I.V."/>
            <person name="Spatafora J.W."/>
            <person name="Magnuson J.K."/>
            <person name="Baker S.E."/>
            <person name="Pomraning K.R."/>
        </authorList>
    </citation>
    <scope>NUCLEOTIDE SEQUENCE [LARGE SCALE GENOMIC DNA]</scope>
    <source>
        <strain evidence="2">CBS 7786</strain>
    </source>
</reference>
<organism evidence="1 2">
    <name type="scientific">Lipomyces kononenkoae</name>
    <name type="common">Yeast</name>
    <dbReference type="NCBI Taxonomy" id="34357"/>
    <lineage>
        <taxon>Eukaryota</taxon>
        <taxon>Fungi</taxon>
        <taxon>Dikarya</taxon>
        <taxon>Ascomycota</taxon>
        <taxon>Saccharomycotina</taxon>
        <taxon>Lipomycetes</taxon>
        <taxon>Lipomycetales</taxon>
        <taxon>Lipomycetaceae</taxon>
        <taxon>Lipomyces</taxon>
    </lineage>
</organism>
<proteinExistence type="predicted"/>